<evidence type="ECO:0000313" key="2">
    <source>
        <dbReference type="EMBL" id="SGZ37872.1"/>
    </source>
</evidence>
<dbReference type="Proteomes" id="UP000183365">
    <property type="component" value="Unassembled WGS sequence"/>
</dbReference>
<sequence>MILVKILGILLFNIVLISGGTEKEKFTSLVTQDVSKFNDESGKATLSKLFDNFKKNGNGLNTQKLKSLKGVFEFLDMNQEYNSLLKKILTENHFSAFNNILTAKKSDNVKLEFYNGTVNILNEVFNDNNTLCKIDEFVICQNQYFLLLNETHQTNECDYLTHISNCANNLCSKSPLVTDAIGNFTQVCSSSKNQNSFIKKKAKGFIKNFNKESFVKSIKDEFEKFRISGSLDITDNVVESELYYKKDKLEGISSECIIPHFKPSFNLKSCNKKQFYICREIIMAELVLTKVHFCPNCENENAYDTCICKCCVAKELMNMCYKPNCEDEIELSRYNRYIEDTCKIKPIVVIKDGKKRDGMYEATYNDNLEDPNTLEKNLGHESESYDDTLDVEAAIFGDNIAGSINDSNTLKFDSNSEDTSSFETLESSNDLNMEETLTNDADSDSPINLNKIKILAKKESLKNLKTGKRDEHVIKAWEVQYLNNDVEDEIVEDLISHAENVEISDMDILVYTQEDLEILEANGCNPYEVTGECYHEHCCYPPKQSTKTVYEVTTETDMIYSTILRYKLDAKTTTETQLLESTITIQVPATTVVSTKYKKKIVPKFKKTITLTTTQISVSTVTVTTTVSSVTNAANAATVASTNNAMLAEFDSFQRIPNRRPSIPNLIRVFGTGDNGTLKNSSIENNTTLPYDVKIVLAPLSKPDNRYSQNSTFDNANKIISNSNNNTNSNSTSQIAFSSLGKINKSNKAGIVVSFITIMIAFFVTVKNTFESEGVLNESDHVVSDIMQDVSIIEKRGLSKPYEATYENDNEEFSFVKDELSRLSVKSQLELTDDEVIQKLVEEEY</sequence>
<name>A0A1L0AUU5_9ASCO</name>
<feature type="chain" id="PRO_5013358122" evidence="1">
    <location>
        <begin position="20"/>
        <end position="845"/>
    </location>
</feature>
<proteinExistence type="predicted"/>
<evidence type="ECO:0000313" key="3">
    <source>
        <dbReference type="Proteomes" id="UP000183365"/>
    </source>
</evidence>
<gene>
    <name evidence="2" type="ORF">HGUI_00072</name>
</gene>
<dbReference type="AlphaFoldDB" id="A0A1L0AUU5"/>
<dbReference type="VEuPathDB" id="FungiDB:HGUI_00072"/>
<organism evidence="2 3">
    <name type="scientific">Hanseniaspora guilliermondii</name>
    <dbReference type="NCBI Taxonomy" id="56406"/>
    <lineage>
        <taxon>Eukaryota</taxon>
        <taxon>Fungi</taxon>
        <taxon>Dikarya</taxon>
        <taxon>Ascomycota</taxon>
        <taxon>Saccharomycotina</taxon>
        <taxon>Saccharomycetes</taxon>
        <taxon>Saccharomycodales</taxon>
        <taxon>Saccharomycodaceae</taxon>
        <taxon>Hanseniaspora</taxon>
    </lineage>
</organism>
<dbReference type="OrthoDB" id="3981219at2759"/>
<protein>
    <submittedName>
        <fullName evidence="2">Uncharacterized protein</fullName>
    </submittedName>
</protein>
<evidence type="ECO:0000256" key="1">
    <source>
        <dbReference type="SAM" id="SignalP"/>
    </source>
</evidence>
<reference evidence="3" key="1">
    <citation type="submission" date="2016-11" db="EMBL/GenBank/DDBJ databases">
        <authorList>
            <person name="Guldener U."/>
        </authorList>
    </citation>
    <scope>NUCLEOTIDE SEQUENCE [LARGE SCALE GENOMIC DNA]</scope>
</reference>
<dbReference type="EMBL" id="FQNF01000001">
    <property type="protein sequence ID" value="SGZ37872.1"/>
    <property type="molecule type" value="Genomic_DNA"/>
</dbReference>
<accession>A0A1L0AUU5</accession>
<keyword evidence="3" id="KW-1185">Reference proteome</keyword>
<keyword evidence="1" id="KW-0732">Signal</keyword>
<feature type="signal peptide" evidence="1">
    <location>
        <begin position="1"/>
        <end position="19"/>
    </location>
</feature>